<gene>
    <name evidence="1" type="ORF">DDY73_02345</name>
</gene>
<organism evidence="1 2">
    <name type="scientific">Coprobacter fastidiosus</name>
    <dbReference type="NCBI Taxonomy" id="1099853"/>
    <lineage>
        <taxon>Bacteria</taxon>
        <taxon>Pseudomonadati</taxon>
        <taxon>Bacteroidota</taxon>
        <taxon>Bacteroidia</taxon>
        <taxon>Bacteroidales</taxon>
        <taxon>Barnesiellaceae</taxon>
        <taxon>Coprobacter</taxon>
    </lineage>
</organism>
<dbReference type="EMBL" id="DNWC01000035">
    <property type="protein sequence ID" value="HBJ07822.1"/>
    <property type="molecule type" value="Genomic_DNA"/>
</dbReference>
<accession>A0A354LZY3</accession>
<comment type="caution">
    <text evidence="1">The sequence shown here is derived from an EMBL/GenBank/DDBJ whole genome shotgun (WGS) entry which is preliminary data.</text>
</comment>
<sequence>MKRILTTCMIIIMLLSCSKKKNFLPYTVYPEKDLEEILDSFIIETKNRYPVNEIYIDHLSSQECNLVIFSGEESLTKGENQFYGQTPIECSVISGIKFDIYSGVEHFFDKNPNTPPNYMNKKDYFRVYSTEGIYWLIKKNGNKTEISKQWYVYPFTPYPSRKIQFAAPIIKDDEN</sequence>
<protein>
    <recommendedName>
        <fullName evidence="3">Lipoprotein</fullName>
    </recommendedName>
</protein>
<evidence type="ECO:0000313" key="1">
    <source>
        <dbReference type="EMBL" id="HBJ07822.1"/>
    </source>
</evidence>
<dbReference type="PROSITE" id="PS51257">
    <property type="entry name" value="PROKAR_LIPOPROTEIN"/>
    <property type="match status" value="1"/>
</dbReference>
<evidence type="ECO:0000313" key="2">
    <source>
        <dbReference type="Proteomes" id="UP000262954"/>
    </source>
</evidence>
<evidence type="ECO:0008006" key="3">
    <source>
        <dbReference type="Google" id="ProtNLM"/>
    </source>
</evidence>
<reference evidence="1 2" key="1">
    <citation type="journal article" date="2018" name="Nat. Biotechnol.">
        <title>A standardized bacterial taxonomy based on genome phylogeny substantially revises the tree of life.</title>
        <authorList>
            <person name="Parks D.H."/>
            <person name="Chuvochina M."/>
            <person name="Waite D.W."/>
            <person name="Rinke C."/>
            <person name="Skarshewski A."/>
            <person name="Chaumeil P.A."/>
            <person name="Hugenholtz P."/>
        </authorList>
    </citation>
    <scope>NUCLEOTIDE SEQUENCE [LARGE SCALE GENOMIC DNA]</scope>
    <source>
        <strain evidence="1">UBA11482</strain>
    </source>
</reference>
<proteinExistence type="predicted"/>
<dbReference type="AlphaFoldDB" id="A0A354LZY3"/>
<dbReference type="RefSeq" id="WP_337929104.1">
    <property type="nucleotide sequence ID" value="NZ_DBFJMN010000136.1"/>
</dbReference>
<name>A0A354LZY3_9BACT</name>
<dbReference type="Proteomes" id="UP000262954">
    <property type="component" value="Unassembled WGS sequence"/>
</dbReference>